<dbReference type="PANTHER" id="PTHR35330:SF1">
    <property type="entry name" value="SIROHEME BIOSYNTHESIS PROTEIN MET8"/>
    <property type="match status" value="1"/>
</dbReference>
<dbReference type="GO" id="GO:0004325">
    <property type="term" value="F:ferrochelatase activity"/>
    <property type="evidence" value="ECO:0007669"/>
    <property type="project" value="InterPro"/>
</dbReference>
<organism evidence="6 7">
    <name type="scientific">Sphingomonas jeddahensis</name>
    <dbReference type="NCBI Taxonomy" id="1915074"/>
    <lineage>
        <taxon>Bacteria</taxon>
        <taxon>Pseudomonadati</taxon>
        <taxon>Pseudomonadota</taxon>
        <taxon>Alphaproteobacteria</taxon>
        <taxon>Sphingomonadales</taxon>
        <taxon>Sphingomonadaceae</taxon>
        <taxon>Sphingomonas</taxon>
    </lineage>
</organism>
<reference evidence="6 7" key="1">
    <citation type="submission" date="2016-11" db="EMBL/GenBank/DDBJ databases">
        <title>Genome sequence of Sphingomonas jeddahensis G39.</title>
        <authorList>
            <person name="Poehlein A."/>
            <person name="Wuebbeler J.H."/>
            <person name="Steinbuechel A."/>
            <person name="Daniel R."/>
        </authorList>
    </citation>
    <scope>NUCLEOTIDE SEQUENCE [LARGE SCALE GENOMIC DNA]</scope>
    <source>
        <strain evidence="6 7">G39</strain>
    </source>
</reference>
<gene>
    <name evidence="6" type="primary">cysG_1</name>
    <name evidence="6" type="ORF">SPHI_09980</name>
</gene>
<dbReference type="NCBIfam" id="TIGR01470">
    <property type="entry name" value="cysG_Nterm"/>
    <property type="match status" value="1"/>
</dbReference>
<evidence type="ECO:0000256" key="3">
    <source>
        <dbReference type="ARBA" id="ARBA00023002"/>
    </source>
</evidence>
<sequence length="205" mass="21474">MCDPRLAIVVDDDAAVARLKARGILVNAVDRPELCDFTLPAIVDRDPVIVAVGTGGASAGLAAALRQRLEALLPASLGRLAEGLFASRAAWRARYPEAGERRRAIAAALTPGAIYDPLDPRDTSGMPAEQMGSDTVTLVTMTLPSPDPDDLTLRQARLLANADRVTHGADVPAAILNRARADADRLACAAPPADLPGLTVDLRMA</sequence>
<comment type="caution">
    <text evidence="6">The sequence shown here is derived from an EMBL/GenBank/DDBJ whole genome shotgun (WGS) entry which is preliminary data.</text>
</comment>
<dbReference type="GO" id="GO:0019354">
    <property type="term" value="P:siroheme biosynthetic process"/>
    <property type="evidence" value="ECO:0007669"/>
    <property type="project" value="UniProtKB-UniPathway"/>
</dbReference>
<protein>
    <recommendedName>
        <fullName evidence="2">precorrin-2 dehydrogenase</fullName>
        <ecNumber evidence="2">1.3.1.76</ecNumber>
    </recommendedName>
</protein>
<name>A0A1V2EXC1_9SPHN</name>
<accession>A0A1V2EXC1</accession>
<dbReference type="EMBL" id="MPSB01000003">
    <property type="protein sequence ID" value="ONF96804.1"/>
    <property type="molecule type" value="Genomic_DNA"/>
</dbReference>
<evidence type="ECO:0000313" key="6">
    <source>
        <dbReference type="EMBL" id="ONF96804.1"/>
    </source>
</evidence>
<dbReference type="SUPFAM" id="SSF75615">
    <property type="entry name" value="Siroheme synthase middle domains-like"/>
    <property type="match status" value="1"/>
</dbReference>
<evidence type="ECO:0000256" key="4">
    <source>
        <dbReference type="ARBA" id="ARBA00023027"/>
    </source>
</evidence>
<keyword evidence="4" id="KW-0520">NAD</keyword>
<comment type="pathway">
    <text evidence="1">Porphyrin-containing compound metabolism; siroheme biosynthesis; sirohydrochlorin from precorrin-2: step 1/1.</text>
</comment>
<proteinExistence type="predicted"/>
<evidence type="ECO:0000256" key="5">
    <source>
        <dbReference type="ARBA" id="ARBA00023244"/>
    </source>
</evidence>
<keyword evidence="7" id="KW-1185">Reference proteome</keyword>
<dbReference type="Proteomes" id="UP000188729">
    <property type="component" value="Unassembled WGS sequence"/>
</dbReference>
<dbReference type="AlphaFoldDB" id="A0A1V2EXC1"/>
<dbReference type="InterPro" id="IPR006367">
    <property type="entry name" value="Sirohaem_synthase_N"/>
</dbReference>
<evidence type="ECO:0000256" key="2">
    <source>
        <dbReference type="ARBA" id="ARBA00012400"/>
    </source>
</evidence>
<keyword evidence="3" id="KW-0560">Oxidoreductase</keyword>
<dbReference type="GO" id="GO:0043115">
    <property type="term" value="F:precorrin-2 dehydrogenase activity"/>
    <property type="evidence" value="ECO:0007669"/>
    <property type="project" value="UniProtKB-EC"/>
</dbReference>
<dbReference type="EC" id="1.3.1.76" evidence="2"/>
<evidence type="ECO:0000256" key="1">
    <source>
        <dbReference type="ARBA" id="ARBA00005010"/>
    </source>
</evidence>
<dbReference type="Gene3D" id="3.30.160.110">
    <property type="entry name" value="Siroheme synthase, domain 2"/>
    <property type="match status" value="1"/>
</dbReference>
<dbReference type="PANTHER" id="PTHR35330">
    <property type="entry name" value="SIROHEME BIOSYNTHESIS PROTEIN MET8"/>
    <property type="match status" value="1"/>
</dbReference>
<dbReference type="InterPro" id="IPR028161">
    <property type="entry name" value="Met8-like"/>
</dbReference>
<dbReference type="Pfam" id="PF13241">
    <property type="entry name" value="NAD_binding_7"/>
    <property type="match status" value="1"/>
</dbReference>
<dbReference type="STRING" id="1915074.SPHI_09980"/>
<keyword evidence="5" id="KW-0627">Porphyrin biosynthesis</keyword>
<dbReference type="UniPathway" id="UPA00262">
    <property type="reaction ID" value="UER00222"/>
</dbReference>
<evidence type="ECO:0000313" key="7">
    <source>
        <dbReference type="Proteomes" id="UP000188729"/>
    </source>
</evidence>